<dbReference type="EMBL" id="CP038254">
    <property type="protein sequence ID" value="QBR84827.1"/>
    <property type="molecule type" value="Genomic_DNA"/>
</dbReference>
<dbReference type="Pfam" id="PF16925">
    <property type="entry name" value="TetR_C_13"/>
    <property type="match status" value="1"/>
</dbReference>
<evidence type="ECO:0000256" key="2">
    <source>
        <dbReference type="ARBA" id="ARBA00023125"/>
    </source>
</evidence>
<dbReference type="InterPro" id="IPR009057">
    <property type="entry name" value="Homeodomain-like_sf"/>
</dbReference>
<evidence type="ECO:0000259" key="5">
    <source>
        <dbReference type="PROSITE" id="PS50977"/>
    </source>
</evidence>
<reference evidence="6 7" key="1">
    <citation type="submission" date="2019-03" db="EMBL/GenBank/DDBJ databases">
        <title>Diverse conjugative elements silence natural transformation in Legionella species.</title>
        <authorList>
            <person name="Durieux I."/>
            <person name="Ginevra C."/>
            <person name="Attaiech L."/>
            <person name="Picq K."/>
            <person name="Juan P.A."/>
            <person name="Jarraud S."/>
            <person name="Charpentier X."/>
        </authorList>
    </citation>
    <scope>NUCLEOTIDE SEQUENCE [LARGE SCALE GENOMIC DNA]</scope>
    <source>
        <strain evidence="6 7">HL-0427-4011</strain>
    </source>
</reference>
<gene>
    <name evidence="6" type="ORF">E3983_10970</name>
</gene>
<dbReference type="Proteomes" id="UP000295517">
    <property type="component" value="Chromosome"/>
</dbReference>
<proteinExistence type="predicted"/>
<evidence type="ECO:0000313" key="7">
    <source>
        <dbReference type="Proteomes" id="UP000295517"/>
    </source>
</evidence>
<keyword evidence="3" id="KW-0804">Transcription</keyword>
<accession>A0AAX1EIB7</accession>
<dbReference type="Gene3D" id="1.10.357.10">
    <property type="entry name" value="Tetracycline Repressor, domain 2"/>
    <property type="match status" value="1"/>
</dbReference>
<dbReference type="PANTHER" id="PTHR47506">
    <property type="entry name" value="TRANSCRIPTIONAL REGULATORY PROTEIN"/>
    <property type="match status" value="1"/>
</dbReference>
<name>A0AAX1EIB7_9GAMM</name>
<evidence type="ECO:0000256" key="1">
    <source>
        <dbReference type="ARBA" id="ARBA00023015"/>
    </source>
</evidence>
<dbReference type="PROSITE" id="PS50977">
    <property type="entry name" value="HTH_TETR_2"/>
    <property type="match status" value="1"/>
</dbReference>
<evidence type="ECO:0000256" key="3">
    <source>
        <dbReference type="ARBA" id="ARBA00023163"/>
    </source>
</evidence>
<dbReference type="Gene3D" id="1.10.10.60">
    <property type="entry name" value="Homeodomain-like"/>
    <property type="match status" value="1"/>
</dbReference>
<dbReference type="SUPFAM" id="SSF46689">
    <property type="entry name" value="Homeodomain-like"/>
    <property type="match status" value="1"/>
</dbReference>
<dbReference type="GO" id="GO:0003677">
    <property type="term" value="F:DNA binding"/>
    <property type="evidence" value="ECO:0007669"/>
    <property type="project" value="UniProtKB-UniRule"/>
</dbReference>
<dbReference type="SUPFAM" id="SSF48498">
    <property type="entry name" value="Tetracyclin repressor-like, C-terminal domain"/>
    <property type="match status" value="1"/>
</dbReference>
<dbReference type="InterPro" id="IPR036271">
    <property type="entry name" value="Tet_transcr_reg_TetR-rel_C_sf"/>
</dbReference>
<keyword evidence="1" id="KW-0805">Transcription regulation</keyword>
<protein>
    <submittedName>
        <fullName evidence="6">TetR/AcrR family transcriptional regulator</fullName>
    </submittedName>
</protein>
<keyword evidence="2 4" id="KW-0238">DNA-binding</keyword>
<dbReference type="InterPro" id="IPR001647">
    <property type="entry name" value="HTH_TetR"/>
</dbReference>
<dbReference type="Pfam" id="PF00440">
    <property type="entry name" value="TetR_N"/>
    <property type="match status" value="1"/>
</dbReference>
<feature type="domain" description="HTH tetR-type" evidence="5">
    <location>
        <begin position="8"/>
        <end position="68"/>
    </location>
</feature>
<dbReference type="AlphaFoldDB" id="A0AAX1EIB7"/>
<dbReference type="InterPro" id="IPR011075">
    <property type="entry name" value="TetR_C"/>
</dbReference>
<feature type="DNA-binding region" description="H-T-H motif" evidence="4">
    <location>
        <begin position="31"/>
        <end position="50"/>
    </location>
</feature>
<evidence type="ECO:0000313" key="6">
    <source>
        <dbReference type="EMBL" id="QBR84827.1"/>
    </source>
</evidence>
<sequence length="197" mass="22251">MSMAYKKRIQHQEAVNRCMLLFWQQGYFKTSVDDLVKASGLNRTAIYNQYGSKNAFFKAVLERYEKEVTSQLIAPLQQKPNGIKAIHAFFEQFISLSVEGTLKNGCLYINTATDAPLHSSDIVEKINAFILILTDLFRKALCNAQLNGEVSKSLDIEDTCQFLVANVFGLLTMARATNDSNKLKAQVRFIKQCLNKP</sequence>
<evidence type="ECO:0000256" key="4">
    <source>
        <dbReference type="PROSITE-ProRule" id="PRU00335"/>
    </source>
</evidence>
<dbReference type="PANTHER" id="PTHR47506:SF1">
    <property type="entry name" value="HTH-TYPE TRANSCRIPTIONAL REGULATOR YJDC"/>
    <property type="match status" value="1"/>
</dbReference>
<organism evidence="6 7">
    <name type="scientific">Legionella israelensis</name>
    <dbReference type="NCBI Taxonomy" id="454"/>
    <lineage>
        <taxon>Bacteria</taxon>
        <taxon>Pseudomonadati</taxon>
        <taxon>Pseudomonadota</taxon>
        <taxon>Gammaproteobacteria</taxon>
        <taxon>Legionellales</taxon>
        <taxon>Legionellaceae</taxon>
        <taxon>Legionella</taxon>
    </lineage>
</organism>